<evidence type="ECO:0008006" key="3">
    <source>
        <dbReference type="Google" id="ProtNLM"/>
    </source>
</evidence>
<organism evidence="1 2">
    <name type="scientific">Chitiniphilus purpureus</name>
    <dbReference type="NCBI Taxonomy" id="2981137"/>
    <lineage>
        <taxon>Bacteria</taxon>
        <taxon>Pseudomonadati</taxon>
        <taxon>Pseudomonadota</taxon>
        <taxon>Betaproteobacteria</taxon>
        <taxon>Neisseriales</taxon>
        <taxon>Chitinibacteraceae</taxon>
        <taxon>Chitiniphilus</taxon>
    </lineage>
</organism>
<dbReference type="EMBL" id="CP106753">
    <property type="protein sequence ID" value="UXY13856.1"/>
    <property type="molecule type" value="Genomic_DNA"/>
</dbReference>
<keyword evidence="2" id="KW-1185">Reference proteome</keyword>
<gene>
    <name evidence="1" type="ORF">N8I74_11035</name>
</gene>
<dbReference type="Gene3D" id="1.10.10.60">
    <property type="entry name" value="Homeodomain-like"/>
    <property type="match status" value="1"/>
</dbReference>
<protein>
    <recommendedName>
        <fullName evidence="3">Helix-turn-helix domain-containing protein</fullName>
    </recommendedName>
</protein>
<sequence length="300" mass="33228">MTGITAYVPSGQLLELTTMSTQQLRGELAKILQVSAKQLIYLAAVWAELERRGEDMSELRSGMGQYLPMIAAGTIDAEAVVRHAGNKTLLKALATLPASQQRALVADGHIRVIEMGAGGEPVERLLPLGSLRSAEVKRLIRGGRVLSADEQRAELPDPVTPSTNWWHIDHDAGHLVVGRTRRIPLADIMQAISSSRGRFSPAERALIREMYQQGETLSEITRKTGRSYLSVRRVLQRDGLSMPERSDMYTSEEDQLIRDLYSTETADAIAARLQRTPGAIRARIRQLGLRKPRKATAEQM</sequence>
<dbReference type="RefSeq" id="WP_263123133.1">
    <property type="nucleotide sequence ID" value="NZ_CP106753.1"/>
</dbReference>
<reference evidence="1" key="1">
    <citation type="submission" date="2022-10" db="EMBL/GenBank/DDBJ databases">
        <title>Chitiniphilus purpureus sp. nov., a novel chitin-degrading bacterium isolated from crawfish pond sediment.</title>
        <authorList>
            <person name="Li K."/>
        </authorList>
    </citation>
    <scope>NUCLEOTIDE SEQUENCE</scope>
    <source>
        <strain evidence="1">CD1</strain>
    </source>
</reference>
<name>A0ABY6DK83_9NEIS</name>
<accession>A0ABY6DK83</accession>
<evidence type="ECO:0000313" key="1">
    <source>
        <dbReference type="EMBL" id="UXY13856.1"/>
    </source>
</evidence>
<dbReference type="Proteomes" id="UP001061302">
    <property type="component" value="Chromosome"/>
</dbReference>
<evidence type="ECO:0000313" key="2">
    <source>
        <dbReference type="Proteomes" id="UP001061302"/>
    </source>
</evidence>
<proteinExistence type="predicted"/>